<dbReference type="AlphaFoldDB" id="I2GN72"/>
<sequence length="39" mass="4898">MLRLYGKHAKNFFTKKDEQKKITFWRVELCSVTFKQRYK</sequence>
<organism evidence="1 2">
    <name type="scientific">Fibrisoma limi BUZ 3</name>
    <dbReference type="NCBI Taxonomy" id="1185876"/>
    <lineage>
        <taxon>Bacteria</taxon>
        <taxon>Pseudomonadati</taxon>
        <taxon>Bacteroidota</taxon>
        <taxon>Cytophagia</taxon>
        <taxon>Cytophagales</taxon>
        <taxon>Spirosomataceae</taxon>
        <taxon>Fibrisoma</taxon>
    </lineage>
</organism>
<evidence type="ECO:0000313" key="2">
    <source>
        <dbReference type="Proteomes" id="UP000009309"/>
    </source>
</evidence>
<gene>
    <name evidence="1" type="ORF">BN8_04604</name>
</gene>
<dbReference type="Proteomes" id="UP000009309">
    <property type="component" value="Unassembled WGS sequence"/>
</dbReference>
<proteinExistence type="predicted"/>
<protein>
    <submittedName>
        <fullName evidence="1">Uncharacterized protein</fullName>
    </submittedName>
</protein>
<reference evidence="1 2" key="1">
    <citation type="journal article" date="2012" name="J. Bacteriol.">
        <title>Genome Sequence of the Filamentous Bacterium Fibrisoma limi BUZ 3T.</title>
        <authorList>
            <person name="Filippini M."/>
            <person name="Qi W."/>
            <person name="Jaenicke S."/>
            <person name="Goesmann A."/>
            <person name="Smits T.H."/>
            <person name="Bagheri H.C."/>
        </authorList>
    </citation>
    <scope>NUCLEOTIDE SEQUENCE [LARGE SCALE GENOMIC DNA]</scope>
    <source>
        <strain evidence="2">BUZ 3T</strain>
    </source>
</reference>
<evidence type="ECO:0000313" key="1">
    <source>
        <dbReference type="EMBL" id="CCH55350.1"/>
    </source>
</evidence>
<name>I2GN72_9BACT</name>
<accession>I2GN72</accession>
<comment type="caution">
    <text evidence="1">The sequence shown here is derived from an EMBL/GenBank/DDBJ whole genome shotgun (WGS) entry which is preliminary data.</text>
</comment>
<keyword evidence="2" id="KW-1185">Reference proteome</keyword>
<dbReference type="EMBL" id="CAIT01000009">
    <property type="protein sequence ID" value="CCH55350.1"/>
    <property type="molecule type" value="Genomic_DNA"/>
</dbReference>